<dbReference type="Pfam" id="PF00293">
    <property type="entry name" value="NUDIX"/>
    <property type="match status" value="1"/>
</dbReference>
<name>A0A395NC03_TRIAR</name>
<protein>
    <submittedName>
        <fullName evidence="2">Nudix domain-containing</fullName>
    </submittedName>
</protein>
<dbReference type="GO" id="GO:0005829">
    <property type="term" value="C:cytosol"/>
    <property type="evidence" value="ECO:0007669"/>
    <property type="project" value="TreeGrafter"/>
</dbReference>
<feature type="domain" description="Nudix hydrolase" evidence="1">
    <location>
        <begin position="3"/>
        <end position="165"/>
    </location>
</feature>
<accession>A0A395NC03</accession>
<dbReference type="Gene3D" id="3.90.79.10">
    <property type="entry name" value="Nucleoside Triphosphate Pyrophosphohydrolase"/>
    <property type="match status" value="1"/>
</dbReference>
<dbReference type="SUPFAM" id="SSF55811">
    <property type="entry name" value="Nudix"/>
    <property type="match status" value="1"/>
</dbReference>
<dbReference type="PANTHER" id="PTHR16099">
    <property type="entry name" value="8-OXO-DGTP DIPHOSPHATES NUDT15"/>
    <property type="match status" value="1"/>
</dbReference>
<gene>
    <name evidence="2" type="ORF">TARUN_8618</name>
</gene>
<keyword evidence="3" id="KW-1185">Reference proteome</keyword>
<dbReference type="CDD" id="cd04678">
    <property type="entry name" value="NUDIX_MTH2_Nudt15"/>
    <property type="match status" value="1"/>
</dbReference>
<dbReference type="GO" id="GO:0006203">
    <property type="term" value="P:dGTP catabolic process"/>
    <property type="evidence" value="ECO:0007669"/>
    <property type="project" value="TreeGrafter"/>
</dbReference>
<dbReference type="Proteomes" id="UP000266272">
    <property type="component" value="Unassembled WGS sequence"/>
</dbReference>
<dbReference type="InterPro" id="IPR000086">
    <property type="entry name" value="NUDIX_hydrolase_dom"/>
</dbReference>
<dbReference type="GO" id="GO:0035539">
    <property type="term" value="F:8-oxo-7,8-dihydrodeoxyguanosine triphosphate pyrophosphatase activity"/>
    <property type="evidence" value="ECO:0007669"/>
    <property type="project" value="TreeGrafter"/>
</dbReference>
<evidence type="ECO:0000259" key="1">
    <source>
        <dbReference type="PROSITE" id="PS51462"/>
    </source>
</evidence>
<dbReference type="FunFam" id="3.90.79.10:FF:000060">
    <property type="entry name" value="Nudix hydrolase 1"/>
    <property type="match status" value="1"/>
</dbReference>
<comment type="caution">
    <text evidence="2">The sequence shown here is derived from an EMBL/GenBank/DDBJ whole genome shotgun (WGS) entry which is preliminary data.</text>
</comment>
<reference evidence="2 3" key="1">
    <citation type="journal article" date="2018" name="PLoS Pathog.">
        <title>Evolution of structural diversity of trichothecenes, a family of toxins produced by plant pathogenic and entomopathogenic fungi.</title>
        <authorList>
            <person name="Proctor R.H."/>
            <person name="McCormick S.P."/>
            <person name="Kim H.S."/>
            <person name="Cardoza R.E."/>
            <person name="Stanley A.M."/>
            <person name="Lindo L."/>
            <person name="Kelly A."/>
            <person name="Brown D.W."/>
            <person name="Lee T."/>
            <person name="Vaughan M.M."/>
            <person name="Alexander N.J."/>
            <person name="Busman M."/>
            <person name="Gutierrez S."/>
        </authorList>
    </citation>
    <scope>NUCLEOTIDE SEQUENCE [LARGE SCALE GENOMIC DNA]</scope>
    <source>
        <strain evidence="2 3">IBT 40837</strain>
    </source>
</reference>
<dbReference type="PANTHER" id="PTHR16099:SF5">
    <property type="entry name" value="NUCLEOTIDE TRIPHOSPHATE DIPHOSPHATASE NUDT15"/>
    <property type="match status" value="1"/>
</dbReference>
<dbReference type="STRING" id="490622.A0A395NC03"/>
<sequence length="181" mass="19661">MATQHPKVGVAAVIGDANGKFLVGKRKGAHGAGESLFPHSPFHSFGILRACDGGVETEGAGAWQFPGGHLEFGEDLVSCAERETEEETSLVVKGAGLIAVTNDVFETDNKHYITLFVKCAMTDIDAVPQLTEPEKCEGWHWKTWEELKQIDEAARSGASTDRLFLPLVNLIKQNPNVDNLM</sequence>
<proteinExistence type="predicted"/>
<dbReference type="EMBL" id="PXOA01000625">
    <property type="protein sequence ID" value="RFU73615.1"/>
    <property type="molecule type" value="Genomic_DNA"/>
</dbReference>
<dbReference type="InterPro" id="IPR015797">
    <property type="entry name" value="NUDIX_hydrolase-like_dom_sf"/>
</dbReference>
<evidence type="ECO:0000313" key="3">
    <source>
        <dbReference type="Proteomes" id="UP000266272"/>
    </source>
</evidence>
<evidence type="ECO:0000313" key="2">
    <source>
        <dbReference type="EMBL" id="RFU73615.1"/>
    </source>
</evidence>
<organism evidence="2 3">
    <name type="scientific">Trichoderma arundinaceum</name>
    <dbReference type="NCBI Taxonomy" id="490622"/>
    <lineage>
        <taxon>Eukaryota</taxon>
        <taxon>Fungi</taxon>
        <taxon>Dikarya</taxon>
        <taxon>Ascomycota</taxon>
        <taxon>Pezizomycotina</taxon>
        <taxon>Sordariomycetes</taxon>
        <taxon>Hypocreomycetidae</taxon>
        <taxon>Hypocreales</taxon>
        <taxon>Hypocreaceae</taxon>
        <taxon>Trichoderma</taxon>
    </lineage>
</organism>
<dbReference type="AlphaFoldDB" id="A0A395NC03"/>
<dbReference type="PROSITE" id="PS51462">
    <property type="entry name" value="NUDIX"/>
    <property type="match status" value="1"/>
</dbReference>
<dbReference type="OrthoDB" id="447842at2759"/>